<name>A0A2P2IHC3_RHIMU</name>
<feature type="transmembrane region" description="Helical" evidence="1">
    <location>
        <begin position="20"/>
        <end position="39"/>
    </location>
</feature>
<reference evidence="2" key="1">
    <citation type="submission" date="2018-02" db="EMBL/GenBank/DDBJ databases">
        <title>Rhizophora mucronata_Transcriptome.</title>
        <authorList>
            <person name="Meera S.P."/>
            <person name="Sreeshan A."/>
            <person name="Augustine A."/>
        </authorList>
    </citation>
    <scope>NUCLEOTIDE SEQUENCE</scope>
    <source>
        <tissue evidence="2">Leaf</tissue>
    </source>
</reference>
<proteinExistence type="predicted"/>
<evidence type="ECO:0000256" key="1">
    <source>
        <dbReference type="SAM" id="Phobius"/>
    </source>
</evidence>
<keyword evidence="1" id="KW-0812">Transmembrane</keyword>
<dbReference type="AlphaFoldDB" id="A0A2P2IHC3"/>
<protein>
    <submittedName>
        <fullName evidence="2">Uncharacterized protein</fullName>
    </submittedName>
</protein>
<accession>A0A2P2IHC3</accession>
<organism evidence="2">
    <name type="scientific">Rhizophora mucronata</name>
    <name type="common">Asiatic mangrove</name>
    <dbReference type="NCBI Taxonomy" id="61149"/>
    <lineage>
        <taxon>Eukaryota</taxon>
        <taxon>Viridiplantae</taxon>
        <taxon>Streptophyta</taxon>
        <taxon>Embryophyta</taxon>
        <taxon>Tracheophyta</taxon>
        <taxon>Spermatophyta</taxon>
        <taxon>Magnoliopsida</taxon>
        <taxon>eudicotyledons</taxon>
        <taxon>Gunneridae</taxon>
        <taxon>Pentapetalae</taxon>
        <taxon>rosids</taxon>
        <taxon>fabids</taxon>
        <taxon>Malpighiales</taxon>
        <taxon>Rhizophoraceae</taxon>
        <taxon>Rhizophora</taxon>
    </lineage>
</organism>
<keyword evidence="1" id="KW-0472">Membrane</keyword>
<keyword evidence="1" id="KW-1133">Transmembrane helix</keyword>
<sequence>MLSRVILGSSQFRRTSYCPYFFCMLCGVAICSALSFPFLF</sequence>
<dbReference type="EMBL" id="GGEC01000143">
    <property type="protein sequence ID" value="MBW80626.1"/>
    <property type="molecule type" value="Transcribed_RNA"/>
</dbReference>
<evidence type="ECO:0000313" key="2">
    <source>
        <dbReference type="EMBL" id="MBW80626.1"/>
    </source>
</evidence>